<evidence type="ECO:0000256" key="4">
    <source>
        <dbReference type="ARBA" id="ARBA00022519"/>
    </source>
</evidence>
<evidence type="ECO:0000256" key="5">
    <source>
        <dbReference type="ARBA" id="ARBA00022597"/>
    </source>
</evidence>
<evidence type="ECO:0000256" key="2">
    <source>
        <dbReference type="ARBA" id="ARBA00022448"/>
    </source>
</evidence>
<dbReference type="SMART" id="SM00382">
    <property type="entry name" value="AAA"/>
    <property type="match status" value="2"/>
</dbReference>
<evidence type="ECO:0000256" key="1">
    <source>
        <dbReference type="ARBA" id="ARBA00004202"/>
    </source>
</evidence>
<dbReference type="Pfam" id="PF00005">
    <property type="entry name" value="ABC_tran"/>
    <property type="match status" value="2"/>
</dbReference>
<keyword evidence="2" id="KW-0813">Transport</keyword>
<dbReference type="RefSeq" id="WP_106760284.1">
    <property type="nucleotide sequence ID" value="NZ_PXWF02000325.1"/>
</dbReference>
<dbReference type="AlphaFoldDB" id="A0A2U2HBZ1"/>
<dbReference type="GO" id="GO:0016887">
    <property type="term" value="F:ATP hydrolysis activity"/>
    <property type="evidence" value="ECO:0007669"/>
    <property type="project" value="InterPro"/>
</dbReference>
<dbReference type="Proteomes" id="UP000241421">
    <property type="component" value="Unassembled WGS sequence"/>
</dbReference>
<sequence>MQPAVEFRNISKAFGPVQANVDVSFTIAKGSIHGVIGENGAGKSTLMSILYGYYRASGGHILIDGQQRDIRSSHEAIALGIGMVHQHFMLVENFTVLDNVMLGTEGGFRLGAKRAAVEARLREICQRYALEIDPLAVVSDLSVGAQQRVEILKQIYRSANILILDEPTAVLTAQETASLFEILRTFKAQGKTIILITHKLGEIMEITDQVTVMRGGRVAGATATAASSKEALAGMMVGRPIESELARAPFAPGAPVLEVRGLQLDDKDKVRRLAEIDLTIHAGEIVALAGVSGNGQSELLEILSGMRLPSSGTVALNGVALPFARRRDADGLPAQFRELGIGHVPEDRLRDGVIKDFSVMQNSVFGYQDKVANRWGLFDFKRIAQRCGALIKNFDVRPADPDMRIGLLSGGNQQKVVIGREVMAKPALLLVGQPTRGVDIGTIESIHKELLKLRDAGVAILLVSVELEEVRALADRIVVMSGGRITGGLKIEEFDTTRIGLLMGGMHKK</sequence>
<keyword evidence="4" id="KW-0997">Cell inner membrane</keyword>
<dbReference type="InterPro" id="IPR003439">
    <property type="entry name" value="ABC_transporter-like_ATP-bd"/>
</dbReference>
<gene>
    <name evidence="12" type="ORF">C7C56_026210</name>
</gene>
<dbReference type="GO" id="GO:0005524">
    <property type="term" value="F:ATP binding"/>
    <property type="evidence" value="ECO:0007669"/>
    <property type="project" value="UniProtKB-KW"/>
</dbReference>
<comment type="subcellular location">
    <subcellularLocation>
        <location evidence="1">Cell membrane</location>
        <topology evidence="1">Peripheral membrane protein</topology>
    </subcellularLocation>
</comment>
<evidence type="ECO:0000256" key="10">
    <source>
        <dbReference type="ARBA" id="ARBA00023136"/>
    </source>
</evidence>
<proteinExistence type="predicted"/>
<dbReference type="OrthoDB" id="9776369at2"/>
<name>A0A2U2HBZ1_9BURK</name>
<dbReference type="InterPro" id="IPR050107">
    <property type="entry name" value="ABC_carbohydrate_import_ATPase"/>
</dbReference>
<dbReference type="EMBL" id="PXWF02000325">
    <property type="protein sequence ID" value="PWF40335.1"/>
    <property type="molecule type" value="Genomic_DNA"/>
</dbReference>
<keyword evidence="7" id="KW-0547">Nucleotide-binding</keyword>
<dbReference type="InterPro" id="IPR017871">
    <property type="entry name" value="ABC_transporter-like_CS"/>
</dbReference>
<dbReference type="PANTHER" id="PTHR43790">
    <property type="entry name" value="CARBOHYDRATE TRANSPORT ATP-BINDING PROTEIN MG119-RELATED"/>
    <property type="match status" value="1"/>
</dbReference>
<evidence type="ECO:0000313" key="13">
    <source>
        <dbReference type="Proteomes" id="UP000241421"/>
    </source>
</evidence>
<evidence type="ECO:0000256" key="7">
    <source>
        <dbReference type="ARBA" id="ARBA00022741"/>
    </source>
</evidence>
<dbReference type="SUPFAM" id="SSF52540">
    <property type="entry name" value="P-loop containing nucleoside triphosphate hydrolases"/>
    <property type="match status" value="2"/>
</dbReference>
<dbReference type="Gene3D" id="3.40.50.300">
    <property type="entry name" value="P-loop containing nucleotide triphosphate hydrolases"/>
    <property type="match status" value="2"/>
</dbReference>
<feature type="domain" description="ABC transporter" evidence="11">
    <location>
        <begin position="257"/>
        <end position="507"/>
    </location>
</feature>
<keyword evidence="13" id="KW-1185">Reference proteome</keyword>
<dbReference type="FunFam" id="3.40.50.300:FF:000127">
    <property type="entry name" value="Ribose import ATP-binding protein RbsA"/>
    <property type="match status" value="1"/>
</dbReference>
<dbReference type="InterPro" id="IPR027417">
    <property type="entry name" value="P-loop_NTPase"/>
</dbReference>
<keyword evidence="10" id="KW-0472">Membrane</keyword>
<keyword evidence="9" id="KW-1278">Translocase</keyword>
<dbReference type="CDD" id="cd03215">
    <property type="entry name" value="ABC_Carb_Monos_II"/>
    <property type="match status" value="1"/>
</dbReference>
<keyword evidence="3" id="KW-1003">Cell membrane</keyword>
<dbReference type="CDD" id="cd03216">
    <property type="entry name" value="ABC_Carb_Monos_I"/>
    <property type="match status" value="1"/>
</dbReference>
<reference evidence="12 13" key="1">
    <citation type="submission" date="2018-04" db="EMBL/GenBank/DDBJ databases">
        <title>Massilia violaceinigra sp. nov., a novel purple-pigmented bacterium isolated from Tianshan glacier, Xinjiang, China.</title>
        <authorList>
            <person name="Wang H."/>
        </authorList>
    </citation>
    <scope>NUCLEOTIDE SEQUENCE [LARGE SCALE GENOMIC DNA]</scope>
    <source>
        <strain evidence="12 13">B448-2</strain>
    </source>
</reference>
<feature type="domain" description="ABC transporter" evidence="11">
    <location>
        <begin position="5"/>
        <end position="240"/>
    </location>
</feature>
<comment type="caution">
    <text evidence="12">The sequence shown here is derived from an EMBL/GenBank/DDBJ whole genome shotgun (WGS) entry which is preliminary data.</text>
</comment>
<evidence type="ECO:0000256" key="8">
    <source>
        <dbReference type="ARBA" id="ARBA00022840"/>
    </source>
</evidence>
<keyword evidence="5" id="KW-0762">Sugar transport</keyword>
<keyword evidence="6" id="KW-0677">Repeat</keyword>
<evidence type="ECO:0000259" key="11">
    <source>
        <dbReference type="PROSITE" id="PS50893"/>
    </source>
</evidence>
<evidence type="ECO:0000313" key="12">
    <source>
        <dbReference type="EMBL" id="PWF40335.1"/>
    </source>
</evidence>
<organism evidence="12 13">
    <name type="scientific">Massilia glaciei</name>
    <dbReference type="NCBI Taxonomy" id="1524097"/>
    <lineage>
        <taxon>Bacteria</taxon>
        <taxon>Pseudomonadati</taxon>
        <taxon>Pseudomonadota</taxon>
        <taxon>Betaproteobacteria</taxon>
        <taxon>Burkholderiales</taxon>
        <taxon>Oxalobacteraceae</taxon>
        <taxon>Telluria group</taxon>
        <taxon>Massilia</taxon>
    </lineage>
</organism>
<evidence type="ECO:0000256" key="3">
    <source>
        <dbReference type="ARBA" id="ARBA00022475"/>
    </source>
</evidence>
<keyword evidence="8 12" id="KW-0067">ATP-binding</keyword>
<protein>
    <submittedName>
        <fullName evidence="12">ABC transporter ATP-binding protein</fullName>
    </submittedName>
</protein>
<evidence type="ECO:0000256" key="9">
    <source>
        <dbReference type="ARBA" id="ARBA00022967"/>
    </source>
</evidence>
<dbReference type="PANTHER" id="PTHR43790:SF4">
    <property type="entry name" value="GUANOSINE IMPORT ATP-BINDING PROTEIN NUPO"/>
    <property type="match status" value="1"/>
</dbReference>
<dbReference type="GO" id="GO:0005886">
    <property type="term" value="C:plasma membrane"/>
    <property type="evidence" value="ECO:0007669"/>
    <property type="project" value="UniProtKB-SubCell"/>
</dbReference>
<dbReference type="PROSITE" id="PS50893">
    <property type="entry name" value="ABC_TRANSPORTER_2"/>
    <property type="match status" value="2"/>
</dbReference>
<evidence type="ECO:0000256" key="6">
    <source>
        <dbReference type="ARBA" id="ARBA00022737"/>
    </source>
</evidence>
<dbReference type="PROSITE" id="PS00211">
    <property type="entry name" value="ABC_TRANSPORTER_1"/>
    <property type="match status" value="1"/>
</dbReference>
<dbReference type="InterPro" id="IPR003593">
    <property type="entry name" value="AAA+_ATPase"/>
</dbReference>
<accession>A0A2U2HBZ1</accession>